<dbReference type="GO" id="GO:0004553">
    <property type="term" value="F:hydrolase activity, hydrolyzing O-glycosyl compounds"/>
    <property type="evidence" value="ECO:0007669"/>
    <property type="project" value="InterPro"/>
</dbReference>
<dbReference type="Pfam" id="PF07626">
    <property type="entry name" value="PSD3"/>
    <property type="match status" value="1"/>
</dbReference>
<dbReference type="PROSITE" id="PS50853">
    <property type="entry name" value="FN3"/>
    <property type="match status" value="2"/>
</dbReference>
<dbReference type="InterPro" id="IPR012291">
    <property type="entry name" value="CBM2_carb-bd_dom_sf"/>
</dbReference>
<dbReference type="GO" id="GO:0046872">
    <property type="term" value="F:metal ion binding"/>
    <property type="evidence" value="ECO:0007669"/>
    <property type="project" value="UniProtKB-KW"/>
</dbReference>
<dbReference type="Pfam" id="PF00553">
    <property type="entry name" value="CBM_2"/>
    <property type="match status" value="3"/>
</dbReference>
<keyword evidence="5 7" id="KW-0408">Iron</keyword>
<dbReference type="InterPro" id="IPR008965">
    <property type="entry name" value="CBM2/CBM3_carb-bd_dom_sf"/>
</dbReference>
<feature type="domain" description="Cytochrome c" evidence="10">
    <location>
        <begin position="785"/>
        <end position="905"/>
    </location>
</feature>
<dbReference type="InterPro" id="IPR036116">
    <property type="entry name" value="FN3_sf"/>
</dbReference>
<dbReference type="GO" id="GO:0009055">
    <property type="term" value="F:electron transfer activity"/>
    <property type="evidence" value="ECO:0007669"/>
    <property type="project" value="InterPro"/>
</dbReference>
<dbReference type="SMART" id="SM00637">
    <property type="entry name" value="CBD_II"/>
    <property type="match status" value="3"/>
</dbReference>
<feature type="domain" description="Fibronectin type-III" evidence="9">
    <location>
        <begin position="381"/>
        <end position="470"/>
    </location>
</feature>
<name>A0AA95HDU9_9GAMM</name>
<dbReference type="Gene3D" id="1.10.760.10">
    <property type="entry name" value="Cytochrome c-like domain"/>
    <property type="match status" value="3"/>
</dbReference>
<feature type="domain" description="Cytochrome c" evidence="10">
    <location>
        <begin position="559"/>
        <end position="644"/>
    </location>
</feature>
<evidence type="ECO:0000256" key="5">
    <source>
        <dbReference type="ARBA" id="ARBA00023004"/>
    </source>
</evidence>
<evidence type="ECO:0000256" key="8">
    <source>
        <dbReference type="SAM" id="MobiDB-lite"/>
    </source>
</evidence>
<proteinExistence type="predicted"/>
<dbReference type="InterPro" id="IPR013043">
    <property type="entry name" value="DUF1595"/>
</dbReference>
<keyword evidence="4" id="KW-0249">Electron transport</keyword>
<dbReference type="Gene3D" id="2.60.40.290">
    <property type="match status" value="3"/>
</dbReference>
<organism evidence="12">
    <name type="scientific">Candidatus Thiothrix putei</name>
    <dbReference type="NCBI Taxonomy" id="3080811"/>
    <lineage>
        <taxon>Bacteria</taxon>
        <taxon>Pseudomonadati</taxon>
        <taxon>Pseudomonadota</taxon>
        <taxon>Gammaproteobacteria</taxon>
        <taxon>Thiotrichales</taxon>
        <taxon>Thiotrichaceae</taxon>
        <taxon>Thiothrix</taxon>
    </lineage>
</organism>
<dbReference type="GO" id="GO:0030247">
    <property type="term" value="F:polysaccharide binding"/>
    <property type="evidence" value="ECO:0007669"/>
    <property type="project" value="UniProtKB-UniRule"/>
</dbReference>
<dbReference type="SUPFAM" id="SSF46626">
    <property type="entry name" value="Cytochrome c"/>
    <property type="match status" value="3"/>
</dbReference>
<dbReference type="Gene3D" id="2.60.40.10">
    <property type="entry name" value="Immunoglobulins"/>
    <property type="match status" value="2"/>
</dbReference>
<evidence type="ECO:0000256" key="6">
    <source>
        <dbReference type="ARBA" id="ARBA00023277"/>
    </source>
</evidence>
<dbReference type="Pfam" id="PF00034">
    <property type="entry name" value="Cytochrom_C"/>
    <property type="match status" value="1"/>
</dbReference>
<dbReference type="Pfam" id="PF07637">
    <property type="entry name" value="PSD5"/>
    <property type="match status" value="1"/>
</dbReference>
<feature type="compositionally biased region" description="Gly residues" evidence="8">
    <location>
        <begin position="652"/>
        <end position="685"/>
    </location>
</feature>
<reference evidence="12" key="1">
    <citation type="journal article" date="2023" name="Int. J. Mol. Sci.">
        <title>Metagenomics Revealed a New Genus 'Candidatus Thiocaldithrix dubininis' gen. nov., sp. nov. and a New Species 'Candidatus Thiothrix putei' sp. nov. in the Family Thiotrichaceae, Some Members of Which Have Traits of Both Na+- and H+-Motive Energetics.</title>
        <authorList>
            <person name="Ravin N.V."/>
            <person name="Muntyan M.S."/>
            <person name="Smolyakov D.D."/>
            <person name="Rudenko T.S."/>
            <person name="Beletsky A.V."/>
            <person name="Mardanov A.V."/>
            <person name="Grabovich M.Y."/>
        </authorList>
    </citation>
    <scope>NUCLEOTIDE SEQUENCE</scope>
    <source>
        <strain evidence="12">GKL-02</strain>
    </source>
</reference>
<dbReference type="CDD" id="cd00063">
    <property type="entry name" value="FN3"/>
    <property type="match status" value="2"/>
</dbReference>
<dbReference type="PANTHER" id="PTHR33751:SF9">
    <property type="entry name" value="CYTOCHROME C4"/>
    <property type="match status" value="1"/>
</dbReference>
<dbReference type="PROSITE" id="PS51173">
    <property type="entry name" value="CBM2"/>
    <property type="match status" value="3"/>
</dbReference>
<dbReference type="PROSITE" id="PS51007">
    <property type="entry name" value="CYTC"/>
    <property type="match status" value="3"/>
</dbReference>
<dbReference type="InterPro" id="IPR013783">
    <property type="entry name" value="Ig-like_fold"/>
</dbReference>
<keyword evidence="1" id="KW-0813">Transport</keyword>
<feature type="domain" description="Fibronectin type-III" evidence="9">
    <location>
        <begin position="694"/>
        <end position="786"/>
    </location>
</feature>
<dbReference type="InterPro" id="IPR013042">
    <property type="entry name" value="DUF1592"/>
</dbReference>
<evidence type="ECO:0000259" key="11">
    <source>
        <dbReference type="PROSITE" id="PS51173"/>
    </source>
</evidence>
<evidence type="ECO:0000259" key="9">
    <source>
        <dbReference type="PROSITE" id="PS50853"/>
    </source>
</evidence>
<dbReference type="PANTHER" id="PTHR33751">
    <property type="entry name" value="CBB3-TYPE CYTOCHROME C OXIDASE SUBUNIT FIXP"/>
    <property type="match status" value="1"/>
</dbReference>
<evidence type="ECO:0000259" key="10">
    <source>
        <dbReference type="PROSITE" id="PS51007"/>
    </source>
</evidence>
<evidence type="ECO:0000256" key="2">
    <source>
        <dbReference type="ARBA" id="ARBA00022617"/>
    </source>
</evidence>
<dbReference type="InterPro" id="IPR036909">
    <property type="entry name" value="Cyt_c-like_dom_sf"/>
</dbReference>
<feature type="domain" description="CBM2" evidence="11">
    <location>
        <begin position="149"/>
        <end position="258"/>
    </location>
</feature>
<evidence type="ECO:0000256" key="7">
    <source>
        <dbReference type="PROSITE-ProRule" id="PRU00433"/>
    </source>
</evidence>
<dbReference type="Pfam" id="PF07627">
    <property type="entry name" value="PSCyt3"/>
    <property type="match status" value="1"/>
</dbReference>
<keyword evidence="6" id="KW-0119">Carbohydrate metabolism</keyword>
<dbReference type="InterPro" id="IPR003961">
    <property type="entry name" value="FN3_dom"/>
</dbReference>
<feature type="domain" description="CBM2" evidence="11">
    <location>
        <begin position="262"/>
        <end position="371"/>
    </location>
</feature>
<dbReference type="SUPFAM" id="SSF49265">
    <property type="entry name" value="Fibronectin type III"/>
    <property type="match status" value="1"/>
</dbReference>
<dbReference type="Pfam" id="PF07624">
    <property type="entry name" value="PSD2"/>
    <property type="match status" value="1"/>
</dbReference>
<evidence type="ECO:0000256" key="4">
    <source>
        <dbReference type="ARBA" id="ARBA00022982"/>
    </source>
</evidence>
<feature type="domain" description="Cytochrome c" evidence="10">
    <location>
        <begin position="450"/>
        <end position="548"/>
    </location>
</feature>
<dbReference type="EMBL" id="CP124756">
    <property type="protein sequence ID" value="WGZ94450.1"/>
    <property type="molecule type" value="Genomic_DNA"/>
</dbReference>
<feature type="region of interest" description="Disordered" evidence="8">
    <location>
        <begin position="647"/>
        <end position="694"/>
    </location>
</feature>
<dbReference type="InterPro" id="IPR013039">
    <property type="entry name" value="DUF1588"/>
</dbReference>
<dbReference type="Pfam" id="PF07631">
    <property type="entry name" value="PSD4"/>
    <property type="match status" value="1"/>
</dbReference>
<accession>A0AA95HDU9</accession>
<reference evidence="12" key="2">
    <citation type="submission" date="2023-04" db="EMBL/GenBank/DDBJ databases">
        <authorList>
            <person name="Beletskiy A.V."/>
            <person name="Mardanov A.V."/>
            <person name="Ravin N.V."/>
        </authorList>
    </citation>
    <scope>NUCLEOTIDE SEQUENCE</scope>
    <source>
        <strain evidence="12">GKL-02</strain>
    </source>
</reference>
<dbReference type="KEGG" id="tput:QJT81_00230"/>
<dbReference type="InterPro" id="IPR009056">
    <property type="entry name" value="Cyt_c-like_dom"/>
</dbReference>
<protein>
    <submittedName>
        <fullName evidence="12">Cellulose binding domain-containing protein</fullName>
    </submittedName>
</protein>
<evidence type="ECO:0000256" key="1">
    <source>
        <dbReference type="ARBA" id="ARBA00022448"/>
    </source>
</evidence>
<dbReference type="GO" id="GO:0020037">
    <property type="term" value="F:heme binding"/>
    <property type="evidence" value="ECO:0007669"/>
    <property type="project" value="InterPro"/>
</dbReference>
<keyword evidence="3 7" id="KW-0479">Metal-binding</keyword>
<dbReference type="GO" id="GO:0005975">
    <property type="term" value="P:carbohydrate metabolic process"/>
    <property type="evidence" value="ECO:0007669"/>
    <property type="project" value="InterPro"/>
</dbReference>
<dbReference type="SMART" id="SM00060">
    <property type="entry name" value="FN3"/>
    <property type="match status" value="2"/>
</dbReference>
<evidence type="ECO:0000256" key="3">
    <source>
        <dbReference type="ARBA" id="ARBA00022723"/>
    </source>
</evidence>
<dbReference type="InterPro" id="IPR013036">
    <property type="entry name" value="DUF1587"/>
</dbReference>
<dbReference type="SUPFAM" id="SSF49384">
    <property type="entry name" value="Carbohydrate-binding domain"/>
    <property type="match status" value="3"/>
</dbReference>
<keyword evidence="2 7" id="KW-0349">Heme</keyword>
<dbReference type="InterPro" id="IPR050597">
    <property type="entry name" value="Cytochrome_c_Oxidase_Subunit"/>
</dbReference>
<dbReference type="Proteomes" id="UP001301326">
    <property type="component" value="Chromosome"/>
</dbReference>
<gene>
    <name evidence="12" type="ORF">QJT81_00230</name>
</gene>
<sequence length="1379" mass="147457">MKTANSRGARLTYAQTVGYTLLLLIILAIFSPGAWAASACKVNYSIPNQWNNGFTANVSVTNTGDAWKGWTVTWDMPNGQQITGLWNGVSSQSGAAVTVKDAGWNANVGSNASVQFGFNGSHTGTNAIPSNVKVNGVLCAGNPAPPPPPAAPVVACEVLYSLPSVWGNGFTADVMVKNKGDALNGWTVTWDMPNGQTITGLWNGQFQQSAAHVEVQPVDWNRSIAAGGVIQFGFNGAHTGLNQIPGNVALNGVKCSGQVDPPPPPPPSCNVQYRIQNQWDNGFTGTVDIKNTGSPWNGWKVTWTMPSGQQVTNGWNGQFSQQGTSVSVGNVDFNKIIGQNSSISMGFNASHTGLNLIPIDVAVNGTRCNGQADTLAYPPQAPTDLRVIMQDNTNAALSWQVNSGADDQLVLERREASAQWGVLATLTANTRAYQDTTLVIGKIYEYRVKAVNSAGSSAYTDSVSAKRQDRTDIRAAMLANNCAACHGTDGNSSDAGIPSISGMDRTYFVRTMQAYRNGGRASSVMSRIAKGYTDTQLERLADYFSAIEFRAAPQTTDPVLVSRGKAIHATHCMFCHSATDTAIDQTRTRLNQQAATYLHATLEDYVAGRSSNVPTEMAHQLRDLKLNYGDDALQALAHYYAADTQAKAGGNTDSGGDTGDGTGSDGGAGDNDGGGNTGDGTGGQDGNPASLPLAPANLTASVLDNAKVQLSWKDASSNETAFRIERRLADASDADWVVLTETAANVQAYTDLSASMGNSYAYRVAASNTAGVSASTMPVTATLLSLVQYGQSQYQRQSCASCHGADGKGGFTNKPLTHFTAAQLDSLTHTTALTMPPSNPGACVGNCALGISHYIIEVLAANHNGGDTGTNPQACSSSPPPGKRSLRLLTRQEYQNTVNDLLGLSVSIIHELPDENRVEGFDNNVASNLVTGTRMEAYLSQAEKLAAQAVQHSWSNLVPCSGETAACAQQFIQQFGKRAYRRPLSSAEVSAHAQRFSQGTFRDAVENTVMAMLASPHFLYRSELGELQADGTYRLTPYEVASSLSYLFLGSMPDAALFQAADNNALQTPEQRIAQASRLLSSQRSRQQVGNFVGQWLLSSSPYALPNKDLTVYPGYTDAVRAAMSQELIGFFNHVAFDSTQQFDELFTANYVLANKALADFYHLSGPTGSALQVTPVMDGTRTGLLTLGAVLSRYANSAESHPFKRGAFFFERVLCHDLAPPENAGVIEPPTPDPTATTRERFDFHSKSMTACYSCHQYLDGPGFSFEKYDGVGQFRPLENGKPIEVSGILRGMETYTPDEEISFNDLMHLSQLVADSDTAAQCVARQYYRYTTGRVETAADNCALESYLQTYAASGYNLQTMLLGIVNAPGFTVRRAD</sequence>
<dbReference type="InterPro" id="IPR001919">
    <property type="entry name" value="CBD2"/>
</dbReference>
<feature type="domain" description="CBM2" evidence="11">
    <location>
        <begin position="33"/>
        <end position="142"/>
    </location>
</feature>
<dbReference type="Pfam" id="PF13442">
    <property type="entry name" value="Cytochrome_CBB3"/>
    <property type="match status" value="1"/>
</dbReference>
<dbReference type="InterPro" id="IPR011478">
    <property type="entry name" value="DUF1585"/>
</dbReference>
<evidence type="ECO:0000313" key="12">
    <source>
        <dbReference type="EMBL" id="WGZ94450.1"/>
    </source>
</evidence>